<dbReference type="OrthoDB" id="9810270at2"/>
<reference evidence="3 4" key="1">
    <citation type="submission" date="2019-05" db="EMBL/GenBank/DDBJ databases">
        <title>Genome sequences of Thalassotalea litorea 1K03283.</title>
        <authorList>
            <person name="Zhang D."/>
        </authorList>
    </citation>
    <scope>NUCLEOTIDE SEQUENCE [LARGE SCALE GENOMIC DNA]</scope>
    <source>
        <strain evidence="3 4">MCCC 1K03283</strain>
    </source>
</reference>
<dbReference type="Proteomes" id="UP000307790">
    <property type="component" value="Unassembled WGS sequence"/>
</dbReference>
<feature type="transmembrane region" description="Helical" evidence="1">
    <location>
        <begin position="101"/>
        <end position="122"/>
    </location>
</feature>
<dbReference type="InterPro" id="IPR032816">
    <property type="entry name" value="VTT_dom"/>
</dbReference>
<evidence type="ECO:0000313" key="3">
    <source>
        <dbReference type="EMBL" id="TLU65052.1"/>
    </source>
</evidence>
<dbReference type="EMBL" id="VCBC01000008">
    <property type="protein sequence ID" value="TLU65052.1"/>
    <property type="molecule type" value="Genomic_DNA"/>
</dbReference>
<gene>
    <name evidence="3" type="ORF">FE810_08985</name>
</gene>
<dbReference type="InterPro" id="IPR051311">
    <property type="entry name" value="DedA_domain"/>
</dbReference>
<dbReference type="GO" id="GO:0005886">
    <property type="term" value="C:plasma membrane"/>
    <property type="evidence" value="ECO:0007669"/>
    <property type="project" value="TreeGrafter"/>
</dbReference>
<dbReference type="Pfam" id="PF09335">
    <property type="entry name" value="VTT_dom"/>
    <property type="match status" value="1"/>
</dbReference>
<keyword evidence="1" id="KW-1133">Transmembrane helix</keyword>
<name>A0A5R9IIC4_9GAMM</name>
<feature type="domain" description="VTT" evidence="2">
    <location>
        <begin position="39"/>
        <end position="157"/>
    </location>
</feature>
<feature type="transmembrane region" description="Helical" evidence="1">
    <location>
        <begin position="57"/>
        <end position="80"/>
    </location>
</feature>
<accession>A0A5R9IIC4</accession>
<dbReference type="PANTHER" id="PTHR42709:SF11">
    <property type="entry name" value="DEDA FAMILY PROTEIN"/>
    <property type="match status" value="1"/>
</dbReference>
<comment type="caution">
    <text evidence="3">The sequence shown here is derived from an EMBL/GenBank/DDBJ whole genome shotgun (WGS) entry which is preliminary data.</text>
</comment>
<dbReference type="AlphaFoldDB" id="A0A5R9IIC4"/>
<feature type="transmembrane region" description="Helical" evidence="1">
    <location>
        <begin position="172"/>
        <end position="191"/>
    </location>
</feature>
<evidence type="ECO:0000313" key="4">
    <source>
        <dbReference type="Proteomes" id="UP000307790"/>
    </source>
</evidence>
<protein>
    <submittedName>
        <fullName evidence="3">DedA family protein</fullName>
    </submittedName>
</protein>
<feature type="transmembrane region" description="Helical" evidence="1">
    <location>
        <begin position="20"/>
        <end position="37"/>
    </location>
</feature>
<sequence>MKIFTALYDWTLKWAEHKFAPAVLSVLTFAESVFFPIPPDVLLAPMVLAKPHKAWRLATITTISSVIGGVVGYFLGYLMFEPLIQPLLIEFNYMDKFERAMAWFNDYGVWVVFLAGFSPIPYKVFTLSAGFLQMMFLPFLIASAVGRGMRFFLVAGLIAWGGERMEANLRKSIDVIGWSVVILVVVLYFILR</sequence>
<proteinExistence type="predicted"/>
<dbReference type="PANTHER" id="PTHR42709">
    <property type="entry name" value="ALKALINE PHOSPHATASE LIKE PROTEIN"/>
    <property type="match status" value="1"/>
</dbReference>
<keyword evidence="4" id="KW-1185">Reference proteome</keyword>
<keyword evidence="1" id="KW-0812">Transmembrane</keyword>
<evidence type="ECO:0000256" key="1">
    <source>
        <dbReference type="SAM" id="Phobius"/>
    </source>
</evidence>
<dbReference type="RefSeq" id="WP_138319722.1">
    <property type="nucleotide sequence ID" value="NZ_VCBC01000008.1"/>
</dbReference>
<keyword evidence="1" id="KW-0472">Membrane</keyword>
<feature type="transmembrane region" description="Helical" evidence="1">
    <location>
        <begin position="134"/>
        <end position="160"/>
    </location>
</feature>
<evidence type="ECO:0000259" key="2">
    <source>
        <dbReference type="Pfam" id="PF09335"/>
    </source>
</evidence>
<organism evidence="3 4">
    <name type="scientific">Thalassotalea litorea</name>
    <dbReference type="NCBI Taxonomy" id="2020715"/>
    <lineage>
        <taxon>Bacteria</taxon>
        <taxon>Pseudomonadati</taxon>
        <taxon>Pseudomonadota</taxon>
        <taxon>Gammaproteobacteria</taxon>
        <taxon>Alteromonadales</taxon>
        <taxon>Colwelliaceae</taxon>
        <taxon>Thalassotalea</taxon>
    </lineage>
</organism>